<dbReference type="Gene3D" id="2.60.120.10">
    <property type="entry name" value="Jelly Rolls"/>
    <property type="match status" value="1"/>
</dbReference>
<dbReference type="PANTHER" id="PTHR10217">
    <property type="entry name" value="VOLTAGE AND LIGAND GATED POTASSIUM CHANNEL"/>
    <property type="match status" value="1"/>
</dbReference>
<evidence type="ECO:0000259" key="1">
    <source>
        <dbReference type="PROSITE" id="PS50042"/>
    </source>
</evidence>
<dbReference type="InterPro" id="IPR050818">
    <property type="entry name" value="KCNH_animal-type"/>
</dbReference>
<dbReference type="GO" id="GO:0005249">
    <property type="term" value="F:voltage-gated potassium channel activity"/>
    <property type="evidence" value="ECO:0007669"/>
    <property type="project" value="TreeGrafter"/>
</dbReference>
<dbReference type="Pfam" id="PF00027">
    <property type="entry name" value="cNMP_binding"/>
    <property type="match status" value="1"/>
</dbReference>
<dbReference type="SMART" id="SM00100">
    <property type="entry name" value="cNMP"/>
    <property type="match status" value="1"/>
</dbReference>
<name>A0A933L4A8_9HYPH</name>
<accession>A0A933L4A8</accession>
<dbReference type="PROSITE" id="PS50042">
    <property type="entry name" value="CNMP_BINDING_3"/>
    <property type="match status" value="1"/>
</dbReference>
<dbReference type="GO" id="GO:0042391">
    <property type="term" value="P:regulation of membrane potential"/>
    <property type="evidence" value="ECO:0007669"/>
    <property type="project" value="TreeGrafter"/>
</dbReference>
<dbReference type="CDD" id="cd00038">
    <property type="entry name" value="CAP_ED"/>
    <property type="match status" value="1"/>
</dbReference>
<dbReference type="Proteomes" id="UP000782610">
    <property type="component" value="Unassembled WGS sequence"/>
</dbReference>
<dbReference type="InterPro" id="IPR000595">
    <property type="entry name" value="cNMP-bd_dom"/>
</dbReference>
<dbReference type="InterPro" id="IPR018490">
    <property type="entry name" value="cNMP-bd_dom_sf"/>
</dbReference>
<dbReference type="EMBL" id="JACRAF010000028">
    <property type="protein sequence ID" value="MBI4922181.1"/>
    <property type="molecule type" value="Genomic_DNA"/>
</dbReference>
<reference evidence="2" key="1">
    <citation type="submission" date="2020-07" db="EMBL/GenBank/DDBJ databases">
        <title>Huge and variable diversity of episymbiotic CPR bacteria and DPANN archaea in groundwater ecosystems.</title>
        <authorList>
            <person name="He C.Y."/>
            <person name="Keren R."/>
            <person name="Whittaker M."/>
            <person name="Farag I.F."/>
            <person name="Doudna J."/>
            <person name="Cate J.H.D."/>
            <person name="Banfield J.F."/>
        </authorList>
    </citation>
    <scope>NUCLEOTIDE SEQUENCE</scope>
    <source>
        <strain evidence="2">NC_groundwater_1586_Pr3_B-0.1um_66_15</strain>
    </source>
</reference>
<dbReference type="PANTHER" id="PTHR10217:SF435">
    <property type="entry name" value="POTASSIUM VOLTAGE-GATED CHANNEL PROTEIN EAG"/>
    <property type="match status" value="1"/>
</dbReference>
<sequence>MQLDDAATILGRADFFSVCDAEQRRLLAFASERKRHRPGTVIYPAGEVPDGAHVLVSGTVATFQEGDESNPFVIAAQGAVLGAMSLIVARPRPVTVKAVDQVETLFVPRAAFMKLCNQSPDLAARAAERIRDDLTGYLGAIETVKGRMGSSKG</sequence>
<comment type="caution">
    <text evidence="2">The sequence shown here is derived from an EMBL/GenBank/DDBJ whole genome shotgun (WGS) entry which is preliminary data.</text>
</comment>
<dbReference type="GO" id="GO:0005886">
    <property type="term" value="C:plasma membrane"/>
    <property type="evidence" value="ECO:0007669"/>
    <property type="project" value="TreeGrafter"/>
</dbReference>
<protein>
    <submittedName>
        <fullName evidence="2">Cyclic nucleotide-binding domain-containing protein</fullName>
    </submittedName>
</protein>
<evidence type="ECO:0000313" key="2">
    <source>
        <dbReference type="EMBL" id="MBI4922181.1"/>
    </source>
</evidence>
<proteinExistence type="predicted"/>
<organism evidence="2 3">
    <name type="scientific">Devosia nanyangense</name>
    <dbReference type="NCBI Taxonomy" id="1228055"/>
    <lineage>
        <taxon>Bacteria</taxon>
        <taxon>Pseudomonadati</taxon>
        <taxon>Pseudomonadota</taxon>
        <taxon>Alphaproteobacteria</taxon>
        <taxon>Hyphomicrobiales</taxon>
        <taxon>Devosiaceae</taxon>
        <taxon>Devosia</taxon>
    </lineage>
</organism>
<gene>
    <name evidence="2" type="ORF">HY834_10560</name>
</gene>
<evidence type="ECO:0000313" key="3">
    <source>
        <dbReference type="Proteomes" id="UP000782610"/>
    </source>
</evidence>
<feature type="domain" description="Cyclic nucleotide-binding" evidence="1">
    <location>
        <begin position="15"/>
        <end position="133"/>
    </location>
</feature>
<dbReference type="AlphaFoldDB" id="A0A933L4A8"/>
<dbReference type="InterPro" id="IPR014710">
    <property type="entry name" value="RmlC-like_jellyroll"/>
</dbReference>
<dbReference type="SUPFAM" id="SSF51206">
    <property type="entry name" value="cAMP-binding domain-like"/>
    <property type="match status" value="1"/>
</dbReference>